<dbReference type="EMBL" id="CABIKO010000005">
    <property type="protein sequence ID" value="VVA12266.1"/>
    <property type="molecule type" value="Genomic_DNA"/>
</dbReference>
<dbReference type="AlphaFoldDB" id="A0A5E4EA95"/>
<evidence type="ECO:0000256" key="1">
    <source>
        <dbReference type="SAM" id="MobiDB-lite"/>
    </source>
</evidence>
<evidence type="ECO:0000313" key="3">
    <source>
        <dbReference type="Proteomes" id="UP000327085"/>
    </source>
</evidence>
<feature type="region of interest" description="Disordered" evidence="1">
    <location>
        <begin position="1"/>
        <end position="29"/>
    </location>
</feature>
<organism evidence="2 3">
    <name type="scientific">Prunus dulcis</name>
    <name type="common">Almond</name>
    <name type="synonym">Amygdalus dulcis</name>
    <dbReference type="NCBI Taxonomy" id="3755"/>
    <lineage>
        <taxon>Eukaryota</taxon>
        <taxon>Viridiplantae</taxon>
        <taxon>Streptophyta</taxon>
        <taxon>Embryophyta</taxon>
        <taxon>Tracheophyta</taxon>
        <taxon>Spermatophyta</taxon>
        <taxon>Magnoliopsida</taxon>
        <taxon>eudicotyledons</taxon>
        <taxon>Gunneridae</taxon>
        <taxon>Pentapetalae</taxon>
        <taxon>rosids</taxon>
        <taxon>fabids</taxon>
        <taxon>Rosales</taxon>
        <taxon>Rosaceae</taxon>
        <taxon>Amygdaloideae</taxon>
        <taxon>Amygdaleae</taxon>
        <taxon>Prunus</taxon>
    </lineage>
</organism>
<evidence type="ECO:0000313" key="2">
    <source>
        <dbReference type="EMBL" id="VVA12266.1"/>
    </source>
</evidence>
<name>A0A5E4EA95_PRUDU</name>
<accession>A0A5E4EA95</accession>
<dbReference type="InterPro" id="IPR023214">
    <property type="entry name" value="HAD_sf"/>
</dbReference>
<dbReference type="InParanoid" id="A0A5E4EA95"/>
<dbReference type="GO" id="GO:0016791">
    <property type="term" value="F:phosphatase activity"/>
    <property type="evidence" value="ECO:0007669"/>
    <property type="project" value="TreeGrafter"/>
</dbReference>
<dbReference type="Gramene" id="VVA12266">
    <property type="protein sequence ID" value="VVA12266"/>
    <property type="gene ID" value="Prudul26B025177"/>
</dbReference>
<gene>
    <name evidence="2" type="ORF">ALMOND_2B025177</name>
</gene>
<dbReference type="PANTHER" id="PTHR19288">
    <property type="entry name" value="4-NITROPHENYLPHOSPHATASE-RELATED"/>
    <property type="match status" value="1"/>
</dbReference>
<protein>
    <submittedName>
        <fullName evidence="2">PREDICTED: phosphoglycolate phosphatase</fullName>
    </submittedName>
</protein>
<reference evidence="3" key="1">
    <citation type="journal article" date="2020" name="Plant J.">
        <title>Transposons played a major role in the diversification between the closely related almond and peach genomes: results from the almond genome sequence.</title>
        <authorList>
            <person name="Alioto T."/>
            <person name="Alexiou K.G."/>
            <person name="Bardil A."/>
            <person name="Barteri F."/>
            <person name="Castanera R."/>
            <person name="Cruz F."/>
            <person name="Dhingra A."/>
            <person name="Duval H."/>
            <person name="Fernandez I Marti A."/>
            <person name="Frias L."/>
            <person name="Galan B."/>
            <person name="Garcia J.L."/>
            <person name="Howad W."/>
            <person name="Gomez-Garrido J."/>
            <person name="Gut M."/>
            <person name="Julca I."/>
            <person name="Morata J."/>
            <person name="Puigdomenech P."/>
            <person name="Ribeca P."/>
            <person name="Rubio Cabetas M.J."/>
            <person name="Vlasova A."/>
            <person name="Wirthensohn M."/>
            <person name="Garcia-Mas J."/>
            <person name="Gabaldon T."/>
            <person name="Casacuberta J.M."/>
            <person name="Arus P."/>
        </authorList>
    </citation>
    <scope>NUCLEOTIDE SEQUENCE [LARGE SCALE GENOMIC DNA]</scope>
    <source>
        <strain evidence="3">cv. Texas</strain>
    </source>
</reference>
<dbReference type="Proteomes" id="UP000327085">
    <property type="component" value="Chromosome 2"/>
</dbReference>
<dbReference type="PANTHER" id="PTHR19288:SF46">
    <property type="entry name" value="HALOACID DEHALOGENASE-LIKE HYDROLASE DOMAIN-CONTAINING PROTEIN 2"/>
    <property type="match status" value="1"/>
</dbReference>
<dbReference type="Gene3D" id="3.40.50.1000">
    <property type="entry name" value="HAD superfamily/HAD-like"/>
    <property type="match status" value="1"/>
</dbReference>
<proteinExistence type="predicted"/>
<sequence>MLDANDDDDNDEDFYSGGDDDAAAAMDSDESGVADYEFIDNDSDDPMMSPHIDIRWWFYGWRYPWIYSIFGILTSQICMIGDRLDTDILFGQNGGCKTLLVLSGVITLSGLQSPNNSIQPDFYTNKISDFLFLKAATV</sequence>
<dbReference type="InterPro" id="IPR036412">
    <property type="entry name" value="HAD-like_sf"/>
</dbReference>
<dbReference type="SUPFAM" id="SSF56784">
    <property type="entry name" value="HAD-like"/>
    <property type="match status" value="1"/>
</dbReference>
<dbReference type="Pfam" id="PF13242">
    <property type="entry name" value="Hydrolase_like"/>
    <property type="match status" value="1"/>
</dbReference>
<dbReference type="GO" id="GO:0005737">
    <property type="term" value="C:cytoplasm"/>
    <property type="evidence" value="ECO:0007669"/>
    <property type="project" value="TreeGrafter"/>
</dbReference>